<proteinExistence type="inferred from homology"/>
<dbReference type="Gene3D" id="1.25.40.20">
    <property type="entry name" value="Ankyrin repeat-containing domain"/>
    <property type="match status" value="1"/>
</dbReference>
<accession>A0A0T6BE83</accession>
<evidence type="ECO:0000256" key="3">
    <source>
        <dbReference type="SAM" id="MobiDB-lite"/>
    </source>
</evidence>
<feature type="region of interest" description="Disordered" evidence="3">
    <location>
        <begin position="704"/>
        <end position="724"/>
    </location>
</feature>
<feature type="region of interest" description="Disordered" evidence="3">
    <location>
        <begin position="49"/>
        <end position="153"/>
    </location>
</feature>
<dbReference type="InterPro" id="IPR038227">
    <property type="entry name" value="PUFD_som_sf"/>
</dbReference>
<feature type="repeat" description="ANK" evidence="2">
    <location>
        <begin position="594"/>
        <end position="626"/>
    </location>
</feature>
<dbReference type="SMART" id="SM00248">
    <property type="entry name" value="ANK"/>
    <property type="match status" value="3"/>
</dbReference>
<organism evidence="4 5">
    <name type="scientific">Oryctes borbonicus</name>
    <dbReference type="NCBI Taxonomy" id="1629725"/>
    <lineage>
        <taxon>Eukaryota</taxon>
        <taxon>Metazoa</taxon>
        <taxon>Ecdysozoa</taxon>
        <taxon>Arthropoda</taxon>
        <taxon>Hexapoda</taxon>
        <taxon>Insecta</taxon>
        <taxon>Pterygota</taxon>
        <taxon>Neoptera</taxon>
        <taxon>Endopterygota</taxon>
        <taxon>Coleoptera</taxon>
        <taxon>Polyphaga</taxon>
        <taxon>Scarabaeiformia</taxon>
        <taxon>Scarabaeidae</taxon>
        <taxon>Dynastinae</taxon>
        <taxon>Oryctes</taxon>
    </lineage>
</organism>
<dbReference type="PRINTS" id="PR01415">
    <property type="entry name" value="ANKYRIN"/>
</dbReference>
<dbReference type="Proteomes" id="UP000051574">
    <property type="component" value="Unassembled WGS sequence"/>
</dbReference>
<dbReference type="PANTHER" id="PTHR24117">
    <property type="entry name" value="AGAP007537-PB"/>
    <property type="match status" value="1"/>
</dbReference>
<evidence type="ECO:0000256" key="2">
    <source>
        <dbReference type="PROSITE-ProRule" id="PRU00023"/>
    </source>
</evidence>
<feature type="non-terminal residue" evidence="4">
    <location>
        <position position="1"/>
    </location>
</feature>
<evidence type="ECO:0000313" key="5">
    <source>
        <dbReference type="Proteomes" id="UP000051574"/>
    </source>
</evidence>
<evidence type="ECO:0000256" key="1">
    <source>
        <dbReference type="ARBA" id="ARBA00034703"/>
    </source>
</evidence>
<feature type="region of interest" description="Disordered" evidence="3">
    <location>
        <begin position="401"/>
        <end position="541"/>
    </location>
</feature>
<feature type="region of interest" description="Disordered" evidence="3">
    <location>
        <begin position="268"/>
        <end position="296"/>
    </location>
</feature>
<dbReference type="AlphaFoldDB" id="A0A0T6BE83"/>
<comment type="similarity">
    <text evidence="1">Belongs to the BCOR family.</text>
</comment>
<dbReference type="GO" id="GO:0005634">
    <property type="term" value="C:nucleus"/>
    <property type="evidence" value="ECO:0007669"/>
    <property type="project" value="TreeGrafter"/>
</dbReference>
<dbReference type="InterPro" id="IPR036770">
    <property type="entry name" value="Ankyrin_rpt-contain_sf"/>
</dbReference>
<dbReference type="SUPFAM" id="SSF48403">
    <property type="entry name" value="Ankyrin repeat"/>
    <property type="match status" value="1"/>
</dbReference>
<keyword evidence="5" id="KW-1185">Reference proteome</keyword>
<dbReference type="Gene3D" id="3.10.260.40">
    <property type="entry name" value="BCL-6 corepressor, PCGF1 binding domain"/>
    <property type="match status" value="1"/>
</dbReference>
<dbReference type="InterPro" id="IPR002110">
    <property type="entry name" value="Ankyrin_rpt"/>
</dbReference>
<dbReference type="GO" id="GO:0003714">
    <property type="term" value="F:transcription corepressor activity"/>
    <property type="evidence" value="ECO:0007669"/>
    <property type="project" value="TreeGrafter"/>
</dbReference>
<sequence>VTKEKPLNSENIEDVNVKVEDPIVKEENHDDSIKFIPPPNVNVVEKITKMEEESDSDVPLSQCKKEITSEPLTSTPVKQEVLPDPVPQPKIEPASDSSDSETEMSLTTLKSDEKPRKTRKTKEPISQSKEMNAIIDISSTITKPPKKPAFGDGSDFYPGWEEECFKYKKSLRMPRNLIQVTRPPNCNRLSTSLPDLDPCPSPTPSSITDVSEYCKFKTKTKSENFDSDMDSNSSFNFSLTKNYDSEEGSSSVKSLNVSNKITDRLLERYGGKKRSRLKKKEEKESPKTIPKSDNTLELLPTPSLEIKDETKRKSEAIVKTESVIFGFREKTIQNYKAAFRKNTKTLVGVGEQFTTVVLKSRTRTETRVLKQKATIREVFGEDRPASAPPVTCVDELKDLKKSDEIKKEPEEKSKDTSPPTTKEMLKNKLLNRGKKSPANKVGAVKTATPKKVTVEEPQIPEKEEEKEVKPAEPDAKSETPSVDGEENNSNKKKNKFRNIRRKGSSGFDYIRKKKKQVKKEASDTDPAAKNKRRSALPKANLESVQDIQKEIKMWVLNKGIGETHLHRSARLGYTDITAYCLEKMLCSPSPKDNAGYTPLHEACSRGHLDIAKLLLMYGANASESAQGGIRPLHEAAENGYVEIVRLLLSYGADPNLATYSGSTPLSLAVEESTVNLLKNHINDVQGLSSDPWCFYGPASCFDPEETGYDPLESPPTPDPPPEDEDIDFEVSEVILPNLYTLAGEPQTDRWVLLQDLSNLLKIKSKDALLRQINPPSPHTSSSSSSTKSILRELKMAEFLEQARCCQFLNAGEKINTRSSKVALVKYTDKVRQLLNVEKVVITAR</sequence>
<dbReference type="PROSITE" id="PS50088">
    <property type="entry name" value="ANK_REPEAT"/>
    <property type="match status" value="2"/>
</dbReference>
<feature type="compositionally biased region" description="Basic and acidic residues" evidence="3">
    <location>
        <begin position="401"/>
        <end position="415"/>
    </location>
</feature>
<feature type="compositionally biased region" description="Basic residues" evidence="3">
    <location>
        <begin position="490"/>
        <end position="503"/>
    </location>
</feature>
<feature type="compositionally biased region" description="Basic and acidic residues" evidence="3">
    <location>
        <begin position="518"/>
        <end position="528"/>
    </location>
</feature>
<dbReference type="PANTHER" id="PTHR24117:SF9">
    <property type="entry name" value="BCL-6 COREPRESSOR PCGF1 BINDING DOMAIN-CONTAINING PROTEIN"/>
    <property type="match status" value="1"/>
</dbReference>
<gene>
    <name evidence="4" type="ORF">AMK59_2111</name>
</gene>
<dbReference type="PROSITE" id="PS50297">
    <property type="entry name" value="ANK_REP_REGION"/>
    <property type="match status" value="2"/>
</dbReference>
<feature type="repeat" description="ANK" evidence="2">
    <location>
        <begin position="627"/>
        <end position="659"/>
    </location>
</feature>
<feature type="compositionally biased region" description="Basic and acidic residues" evidence="3">
    <location>
        <begin position="459"/>
        <end position="477"/>
    </location>
</feature>
<name>A0A0T6BE83_9SCAR</name>
<dbReference type="Pfam" id="PF12796">
    <property type="entry name" value="Ank_2"/>
    <property type="match status" value="2"/>
</dbReference>
<dbReference type="InterPro" id="IPR047144">
    <property type="entry name" value="BCOR-like"/>
</dbReference>
<dbReference type="OrthoDB" id="3666223at2759"/>
<comment type="caution">
    <text evidence="4">The sequence shown here is derived from an EMBL/GenBank/DDBJ whole genome shotgun (WGS) entry which is preliminary data.</text>
</comment>
<protein>
    <submittedName>
        <fullName evidence="4">Ankyrin repeat-containing protein</fullName>
    </submittedName>
</protein>
<evidence type="ECO:0000313" key="4">
    <source>
        <dbReference type="EMBL" id="KRT85656.1"/>
    </source>
</evidence>
<dbReference type="GO" id="GO:0000122">
    <property type="term" value="P:negative regulation of transcription by RNA polymerase II"/>
    <property type="evidence" value="ECO:0007669"/>
    <property type="project" value="TreeGrafter"/>
</dbReference>
<keyword evidence="2" id="KW-0040">ANK repeat</keyword>
<reference evidence="4 5" key="1">
    <citation type="submission" date="2015-09" db="EMBL/GenBank/DDBJ databases">
        <title>Draft genome of the scarab beetle Oryctes borbonicus.</title>
        <authorList>
            <person name="Meyer J.M."/>
            <person name="Markov G.V."/>
            <person name="Baskaran P."/>
            <person name="Herrmann M."/>
            <person name="Sommer R.J."/>
            <person name="Roedelsperger C."/>
        </authorList>
    </citation>
    <scope>NUCLEOTIDE SEQUENCE [LARGE SCALE GENOMIC DNA]</scope>
    <source>
        <strain evidence="4">OB123</strain>
        <tissue evidence="4">Whole animal</tissue>
    </source>
</reference>
<dbReference type="EMBL" id="LJIG01001284">
    <property type="protein sequence ID" value="KRT85656.1"/>
    <property type="molecule type" value="Genomic_DNA"/>
</dbReference>